<dbReference type="InterPro" id="IPR037055">
    <property type="entry name" value="MHC_I-like_Ag-recog_sf"/>
</dbReference>
<keyword evidence="9" id="KW-0325">Glycoprotein</keyword>
<dbReference type="InterPro" id="IPR050208">
    <property type="entry name" value="MHC_class-I_related"/>
</dbReference>
<dbReference type="Proteomes" id="UP000002254">
    <property type="component" value="Chromosome 12"/>
</dbReference>
<dbReference type="Ensembl" id="ENSCAFT00000036086.4">
    <property type="protein sequence ID" value="ENSCAFP00000031424.4"/>
    <property type="gene ID" value="ENSCAFG00000032222.3"/>
</dbReference>
<evidence type="ECO:0000259" key="12">
    <source>
        <dbReference type="PROSITE" id="PS50835"/>
    </source>
</evidence>
<dbReference type="PANTHER" id="PTHR16675:SF251">
    <property type="entry name" value="HLA CLASS I HISTOCOMPATIBILITY ANTIGEN, C ALPHA CHAIN"/>
    <property type="match status" value="1"/>
</dbReference>
<dbReference type="InterPro" id="IPR007110">
    <property type="entry name" value="Ig-like_dom"/>
</dbReference>
<protein>
    <submittedName>
        <fullName evidence="13">MHC class I DLA-12</fullName>
    </submittedName>
</protein>
<feature type="region of interest" description="Disordered" evidence="11">
    <location>
        <begin position="56"/>
        <end position="96"/>
    </location>
</feature>
<dbReference type="InterPro" id="IPR001039">
    <property type="entry name" value="MHC_I_a_a1/a2"/>
</dbReference>
<dbReference type="GO" id="GO:0098553">
    <property type="term" value="C:lumenal side of endoplasmic reticulum membrane"/>
    <property type="evidence" value="ECO:0007669"/>
    <property type="project" value="UniProtKB-ARBA"/>
</dbReference>
<keyword evidence="7" id="KW-1133">Transmembrane helix</keyword>
<keyword evidence="6" id="KW-0391">Immunity</keyword>
<dbReference type="FunFam" id="2.60.40.10:FF:000014">
    <property type="entry name" value="H-2 class I histocompatibility antigen, alpha chain"/>
    <property type="match status" value="1"/>
</dbReference>
<dbReference type="SMART" id="SM00407">
    <property type="entry name" value="IGc1"/>
    <property type="match status" value="1"/>
</dbReference>
<comment type="function">
    <text evidence="1">Involved in the presentation of foreign antigens to the immune system.</text>
</comment>
<dbReference type="GO" id="GO:0030670">
    <property type="term" value="C:phagocytic vesicle membrane"/>
    <property type="evidence" value="ECO:0007669"/>
    <property type="project" value="UniProtKB-ARBA"/>
</dbReference>
<dbReference type="InterPro" id="IPR003597">
    <property type="entry name" value="Ig_C1-set"/>
</dbReference>
<dbReference type="FunFam" id="3.30.500.10:FF:000001">
    <property type="entry name" value="H-2 class I histocompatibility antigen, alpha chain"/>
    <property type="match status" value="1"/>
</dbReference>
<evidence type="ECO:0000256" key="1">
    <source>
        <dbReference type="ARBA" id="ARBA00002297"/>
    </source>
</evidence>
<reference evidence="13" key="2">
    <citation type="submission" date="2025-08" db="UniProtKB">
        <authorList>
            <consortium name="Ensembl"/>
        </authorList>
    </citation>
    <scope>IDENTIFICATION</scope>
</reference>
<name>A0A8P0SPI3_CANLF</name>
<dbReference type="InterPro" id="IPR011162">
    <property type="entry name" value="MHC_I/II-like_Ag-recog"/>
</dbReference>
<evidence type="ECO:0000256" key="6">
    <source>
        <dbReference type="ARBA" id="ARBA00022859"/>
    </source>
</evidence>
<dbReference type="SUPFAM" id="SSF48726">
    <property type="entry name" value="Immunoglobulin"/>
    <property type="match status" value="1"/>
</dbReference>
<dbReference type="Pfam" id="PF00129">
    <property type="entry name" value="MHC_I"/>
    <property type="match status" value="1"/>
</dbReference>
<comment type="subcellular location">
    <subcellularLocation>
        <location evidence="2">Membrane</location>
        <topology evidence="2">Single-pass type I membrane protein</topology>
    </subcellularLocation>
</comment>
<feature type="compositionally biased region" description="Low complexity" evidence="11">
    <location>
        <begin position="74"/>
        <end position="86"/>
    </location>
</feature>
<feature type="region of interest" description="Disordered" evidence="11">
    <location>
        <begin position="1"/>
        <end position="33"/>
    </location>
</feature>
<feature type="domain" description="Ig-like" evidence="12">
    <location>
        <begin position="306"/>
        <end position="392"/>
    </location>
</feature>
<evidence type="ECO:0000256" key="4">
    <source>
        <dbReference type="ARBA" id="ARBA00022451"/>
    </source>
</evidence>
<accession>A0A8P0SPI3</accession>
<dbReference type="Pfam" id="PF07654">
    <property type="entry name" value="C1-set"/>
    <property type="match status" value="1"/>
</dbReference>
<dbReference type="InterPro" id="IPR011161">
    <property type="entry name" value="MHC_I-like_Ag-recog"/>
</dbReference>
<sequence length="481" mass="53121">MVPGRARLSGSQAPGRVRGGDAQAGESPPPRVSLLRLPTWLRAPCLETRDAAPARTPIGCSVSGGANQRHRVPGSKASAAASAPQSGGDGQCPRSPEMEVVMPRALLVLLSAALAVTLTRAGSHSLRFFHTAVSRPGRGDPLYISVGYVDDTQFLRFNSDAASPKVEPRARWMEQEGPEFWEEQTEIAKVHAQTSRSNLQTALGYYNQSEAGSHTFQWTSGCDVGPDGRLLRGYEQFAYDGADYLALDEDLRSWTAADAAAQITRRKWEAAGAAQYYRVYLQGECVQSLLKYLERGKETLQRTDPPKIYLTRHPISDHEVTLRCWALGFYPAEITLTWQRDGEDQTQDTEVVDTRPAGDGTFQKWAAVVVPSGQEQRYTCHVQHEGLAEPVTRRWGKEGLGVELLLRASGALLENFSRVRSQVRGWTLILPPLSRAFPSVHHCHRQHCCSGSPRGRWGDWSCDLEEAALGRKRTRLLSCCT</sequence>
<evidence type="ECO:0000256" key="3">
    <source>
        <dbReference type="ARBA" id="ARBA00006909"/>
    </source>
</evidence>
<evidence type="ECO:0000313" key="13">
    <source>
        <dbReference type="Ensembl" id="ENSCAFP00000031424.4"/>
    </source>
</evidence>
<dbReference type="InterPro" id="IPR013783">
    <property type="entry name" value="Ig-like_fold"/>
</dbReference>
<dbReference type="GO" id="GO:0042612">
    <property type="term" value="C:MHC class I protein complex"/>
    <property type="evidence" value="ECO:0007669"/>
    <property type="project" value="UniProtKB-KW"/>
</dbReference>
<evidence type="ECO:0000256" key="5">
    <source>
        <dbReference type="ARBA" id="ARBA00022692"/>
    </source>
</evidence>
<organism evidence="13 14">
    <name type="scientific">Canis lupus familiaris</name>
    <name type="common">Dog</name>
    <name type="synonym">Canis familiaris</name>
    <dbReference type="NCBI Taxonomy" id="9615"/>
    <lineage>
        <taxon>Eukaryota</taxon>
        <taxon>Metazoa</taxon>
        <taxon>Chordata</taxon>
        <taxon>Craniata</taxon>
        <taxon>Vertebrata</taxon>
        <taxon>Euteleostomi</taxon>
        <taxon>Mammalia</taxon>
        <taxon>Eutheria</taxon>
        <taxon>Laurasiatheria</taxon>
        <taxon>Carnivora</taxon>
        <taxon>Caniformia</taxon>
        <taxon>Canidae</taxon>
        <taxon>Canis</taxon>
    </lineage>
</organism>
<proteinExistence type="inferred from homology"/>
<dbReference type="FunCoup" id="A0A8P0SPI3">
    <property type="interactions" value="31"/>
</dbReference>
<evidence type="ECO:0000256" key="7">
    <source>
        <dbReference type="ARBA" id="ARBA00022989"/>
    </source>
</evidence>
<dbReference type="AlphaFoldDB" id="A0A8P0SPI3"/>
<dbReference type="InterPro" id="IPR003006">
    <property type="entry name" value="Ig/MHC_CS"/>
</dbReference>
<evidence type="ECO:0000256" key="8">
    <source>
        <dbReference type="ARBA" id="ARBA00023136"/>
    </source>
</evidence>
<keyword evidence="5" id="KW-0812">Transmembrane</keyword>
<evidence type="ECO:0000256" key="9">
    <source>
        <dbReference type="ARBA" id="ARBA00023180"/>
    </source>
</evidence>
<evidence type="ECO:0000256" key="11">
    <source>
        <dbReference type="SAM" id="MobiDB-lite"/>
    </source>
</evidence>
<dbReference type="GO" id="GO:0002474">
    <property type="term" value="P:antigen processing and presentation of peptide antigen via MHC class I"/>
    <property type="evidence" value="ECO:0007669"/>
    <property type="project" value="UniProtKB-KW"/>
</dbReference>
<dbReference type="CDD" id="cd07698">
    <property type="entry name" value="IgC1_MHC_I_alpha3"/>
    <property type="match status" value="1"/>
</dbReference>
<keyword evidence="8" id="KW-0472">Membrane</keyword>
<dbReference type="PROSITE" id="PS00290">
    <property type="entry name" value="IG_MHC"/>
    <property type="match status" value="1"/>
</dbReference>
<evidence type="ECO:0000313" key="14">
    <source>
        <dbReference type="Proteomes" id="UP000002254"/>
    </source>
</evidence>
<reference evidence="13 14" key="1">
    <citation type="journal article" date="2005" name="Nature">
        <title>Genome sequence, comparative analysis and haplotype structure of the domestic dog.</title>
        <authorList>
            <consortium name="Broad Sequencing Platform"/>
            <person name="Lindblad-Toh K."/>
            <person name="Wade C.M."/>
            <person name="Mikkelsen T.S."/>
            <person name="Karlsson E.K."/>
            <person name="Jaffe D.B."/>
            <person name="Kamal M."/>
            <person name="Clamp M."/>
            <person name="Chang J.L."/>
            <person name="Kulbokas E.J. III"/>
            <person name="Zody M.C."/>
            <person name="Mauceli E."/>
            <person name="Xie X."/>
            <person name="Breen M."/>
            <person name="Wayne R.K."/>
            <person name="Ostrander E.A."/>
            <person name="Ponting C.P."/>
            <person name="Galibert F."/>
            <person name="Smith D.R."/>
            <person name="DeJong P.J."/>
            <person name="Kirkness E."/>
            <person name="Alvarez P."/>
            <person name="Biagi T."/>
            <person name="Brockman W."/>
            <person name="Butler J."/>
            <person name="Chin C.W."/>
            <person name="Cook A."/>
            <person name="Cuff J."/>
            <person name="Daly M.J."/>
            <person name="DeCaprio D."/>
            <person name="Gnerre S."/>
            <person name="Grabherr M."/>
            <person name="Kellis M."/>
            <person name="Kleber M."/>
            <person name="Bardeleben C."/>
            <person name="Goodstadt L."/>
            <person name="Heger A."/>
            <person name="Hitte C."/>
            <person name="Kim L."/>
            <person name="Koepfli K.P."/>
            <person name="Parker H.G."/>
            <person name="Pollinger J.P."/>
            <person name="Searle S.M."/>
            <person name="Sutter N.B."/>
            <person name="Thomas R."/>
            <person name="Webber C."/>
            <person name="Baldwin J."/>
            <person name="Abebe A."/>
            <person name="Abouelleil A."/>
            <person name="Aftuck L."/>
            <person name="Ait-Zahra M."/>
            <person name="Aldredge T."/>
            <person name="Allen N."/>
            <person name="An P."/>
            <person name="Anderson S."/>
            <person name="Antoine C."/>
            <person name="Arachchi H."/>
            <person name="Aslam A."/>
            <person name="Ayotte L."/>
            <person name="Bachantsang P."/>
            <person name="Barry A."/>
            <person name="Bayul T."/>
            <person name="Benamara M."/>
            <person name="Berlin A."/>
            <person name="Bessette D."/>
            <person name="Blitshteyn B."/>
            <person name="Bloom T."/>
            <person name="Blye J."/>
            <person name="Boguslavskiy L."/>
            <person name="Bonnet C."/>
            <person name="Boukhgalter B."/>
            <person name="Brown A."/>
            <person name="Cahill P."/>
            <person name="Calixte N."/>
            <person name="Camarata J."/>
            <person name="Cheshatsang Y."/>
            <person name="Chu J."/>
            <person name="Citroen M."/>
            <person name="Collymore A."/>
            <person name="Cooke P."/>
            <person name="Dawoe T."/>
            <person name="Daza R."/>
            <person name="Decktor K."/>
            <person name="DeGray S."/>
            <person name="Dhargay N."/>
            <person name="Dooley K."/>
            <person name="Dooley K."/>
            <person name="Dorje P."/>
            <person name="Dorjee K."/>
            <person name="Dorris L."/>
            <person name="Duffey N."/>
            <person name="Dupes A."/>
            <person name="Egbiremolen O."/>
            <person name="Elong R."/>
            <person name="Falk J."/>
            <person name="Farina A."/>
            <person name="Faro S."/>
            <person name="Ferguson D."/>
            <person name="Ferreira P."/>
            <person name="Fisher S."/>
            <person name="FitzGerald M."/>
            <person name="Foley K."/>
            <person name="Foley C."/>
            <person name="Franke A."/>
            <person name="Friedrich D."/>
            <person name="Gage D."/>
            <person name="Garber M."/>
            <person name="Gearin G."/>
            <person name="Giannoukos G."/>
            <person name="Goode T."/>
            <person name="Goyette A."/>
            <person name="Graham J."/>
            <person name="Grandbois E."/>
            <person name="Gyaltsen K."/>
            <person name="Hafez N."/>
            <person name="Hagopian D."/>
            <person name="Hagos B."/>
            <person name="Hall J."/>
            <person name="Healy C."/>
            <person name="Hegarty R."/>
            <person name="Honan T."/>
            <person name="Horn A."/>
            <person name="Houde N."/>
            <person name="Hughes L."/>
            <person name="Hunnicutt L."/>
            <person name="Husby M."/>
            <person name="Jester B."/>
            <person name="Jones C."/>
            <person name="Kamat A."/>
            <person name="Kanga B."/>
            <person name="Kells C."/>
            <person name="Khazanovich D."/>
            <person name="Kieu A.C."/>
            <person name="Kisner P."/>
            <person name="Kumar M."/>
            <person name="Lance K."/>
            <person name="Landers T."/>
            <person name="Lara M."/>
            <person name="Lee W."/>
            <person name="Leger J.P."/>
            <person name="Lennon N."/>
            <person name="Leuper L."/>
            <person name="LeVine S."/>
            <person name="Liu J."/>
            <person name="Liu X."/>
            <person name="Lokyitsang Y."/>
            <person name="Lokyitsang T."/>
            <person name="Lui A."/>
            <person name="Macdonald J."/>
            <person name="Major J."/>
            <person name="Marabella R."/>
            <person name="Maru K."/>
            <person name="Matthews C."/>
            <person name="McDonough S."/>
            <person name="Mehta T."/>
            <person name="Meldrim J."/>
            <person name="Melnikov A."/>
            <person name="Meneus L."/>
            <person name="Mihalev A."/>
            <person name="Mihova T."/>
            <person name="Miller K."/>
            <person name="Mittelman R."/>
            <person name="Mlenga V."/>
            <person name="Mulrain L."/>
            <person name="Munson G."/>
            <person name="Navidi A."/>
            <person name="Naylor J."/>
            <person name="Nguyen T."/>
            <person name="Nguyen N."/>
            <person name="Nguyen C."/>
            <person name="Nguyen T."/>
            <person name="Nicol R."/>
            <person name="Norbu N."/>
            <person name="Norbu C."/>
            <person name="Novod N."/>
            <person name="Nyima T."/>
            <person name="Olandt P."/>
            <person name="O'Neill B."/>
            <person name="O'Neill K."/>
            <person name="Osman S."/>
            <person name="Oyono L."/>
            <person name="Patti C."/>
            <person name="Perrin D."/>
            <person name="Phunkhang P."/>
            <person name="Pierre F."/>
            <person name="Priest M."/>
            <person name="Rachupka A."/>
            <person name="Raghuraman S."/>
            <person name="Rameau R."/>
            <person name="Ray V."/>
            <person name="Raymond C."/>
            <person name="Rege F."/>
            <person name="Rise C."/>
            <person name="Rogers J."/>
            <person name="Rogov P."/>
            <person name="Sahalie J."/>
            <person name="Settipalli S."/>
            <person name="Sharpe T."/>
            <person name="Shea T."/>
            <person name="Sheehan M."/>
            <person name="Sherpa N."/>
            <person name="Shi J."/>
            <person name="Shih D."/>
            <person name="Sloan J."/>
            <person name="Smith C."/>
            <person name="Sparrow T."/>
            <person name="Stalker J."/>
            <person name="Stange-Thomann N."/>
            <person name="Stavropoulos S."/>
            <person name="Stone C."/>
            <person name="Stone S."/>
            <person name="Sykes S."/>
            <person name="Tchuinga P."/>
            <person name="Tenzing P."/>
            <person name="Tesfaye S."/>
            <person name="Thoulutsang D."/>
            <person name="Thoulutsang Y."/>
            <person name="Topham K."/>
            <person name="Topping I."/>
            <person name="Tsamla T."/>
            <person name="Vassiliev H."/>
            <person name="Venkataraman V."/>
            <person name="Vo A."/>
            <person name="Wangchuk T."/>
            <person name="Wangdi T."/>
            <person name="Weiand M."/>
            <person name="Wilkinson J."/>
            <person name="Wilson A."/>
            <person name="Yadav S."/>
            <person name="Yang S."/>
            <person name="Yang X."/>
            <person name="Young G."/>
            <person name="Yu Q."/>
            <person name="Zainoun J."/>
            <person name="Zembek L."/>
            <person name="Zimmer A."/>
            <person name="Lander E.S."/>
        </authorList>
    </citation>
    <scope>NUCLEOTIDE SEQUENCE [LARGE SCALE GENOMIC DNA]</scope>
    <source>
        <strain evidence="13">Boxer</strain>
    </source>
</reference>
<evidence type="ECO:0000256" key="10">
    <source>
        <dbReference type="RuleBase" id="RU004439"/>
    </source>
</evidence>
<evidence type="ECO:0000256" key="2">
    <source>
        <dbReference type="ARBA" id="ARBA00004479"/>
    </source>
</evidence>
<dbReference type="Gene3D" id="3.30.500.10">
    <property type="entry name" value="MHC class I-like antigen recognition-like"/>
    <property type="match status" value="1"/>
</dbReference>
<dbReference type="InterPro" id="IPR036179">
    <property type="entry name" value="Ig-like_dom_sf"/>
</dbReference>
<dbReference type="Gene3D" id="2.60.40.10">
    <property type="entry name" value="Immunoglobulins"/>
    <property type="match status" value="1"/>
</dbReference>
<keyword evidence="4" id="KW-0490">MHC I</keyword>
<gene>
    <name evidence="13" type="primary">DLA-12</name>
</gene>
<dbReference type="PANTHER" id="PTHR16675">
    <property type="entry name" value="MHC CLASS I-RELATED"/>
    <property type="match status" value="1"/>
</dbReference>
<dbReference type="PRINTS" id="PR01638">
    <property type="entry name" value="MHCCLASSI"/>
</dbReference>
<dbReference type="SUPFAM" id="SSF54452">
    <property type="entry name" value="MHC antigen-recognition domain"/>
    <property type="match status" value="1"/>
</dbReference>
<dbReference type="PROSITE" id="PS50835">
    <property type="entry name" value="IG_LIKE"/>
    <property type="match status" value="1"/>
</dbReference>
<comment type="similarity">
    <text evidence="3 10">Belongs to the MHC class I family.</text>
</comment>